<keyword evidence="1" id="KW-0812">Transmembrane</keyword>
<dbReference type="AlphaFoldDB" id="M1A474"/>
<keyword evidence="2" id="KW-0732">Signal</keyword>
<keyword evidence="4" id="KW-1185">Reference proteome</keyword>
<evidence type="ECO:0000313" key="4">
    <source>
        <dbReference type="Proteomes" id="UP000011115"/>
    </source>
</evidence>
<evidence type="ECO:0000313" key="3">
    <source>
        <dbReference type="EnsemblPlants" id="PGSC0003DMT400014423"/>
    </source>
</evidence>
<dbReference type="Gramene" id="PGSC0003DMT400014423">
    <property type="protein sequence ID" value="PGSC0003DMT400014423"/>
    <property type="gene ID" value="PGSC0003DMG403005658"/>
</dbReference>
<dbReference type="Proteomes" id="UP000011115">
    <property type="component" value="Unassembled WGS sequence"/>
</dbReference>
<evidence type="ECO:0000256" key="2">
    <source>
        <dbReference type="SAM" id="SignalP"/>
    </source>
</evidence>
<dbReference type="PaxDb" id="4113-PGSC0003DMT400014423"/>
<dbReference type="HOGENOM" id="CLU_2547032_0_0_1"/>
<name>M1A474_SOLTU</name>
<proteinExistence type="predicted"/>
<feature type="chain" id="PRO_5004010990" evidence="2">
    <location>
        <begin position="23"/>
        <end position="83"/>
    </location>
</feature>
<feature type="transmembrane region" description="Helical" evidence="1">
    <location>
        <begin position="61"/>
        <end position="79"/>
    </location>
</feature>
<keyword evidence="1" id="KW-0472">Membrane</keyword>
<dbReference type="InParanoid" id="M1A474"/>
<feature type="signal peptide" evidence="2">
    <location>
        <begin position="1"/>
        <end position="22"/>
    </location>
</feature>
<organism evidence="3 4">
    <name type="scientific">Solanum tuberosum</name>
    <name type="common">Potato</name>
    <dbReference type="NCBI Taxonomy" id="4113"/>
    <lineage>
        <taxon>Eukaryota</taxon>
        <taxon>Viridiplantae</taxon>
        <taxon>Streptophyta</taxon>
        <taxon>Embryophyta</taxon>
        <taxon>Tracheophyta</taxon>
        <taxon>Spermatophyta</taxon>
        <taxon>Magnoliopsida</taxon>
        <taxon>eudicotyledons</taxon>
        <taxon>Gunneridae</taxon>
        <taxon>Pentapetalae</taxon>
        <taxon>asterids</taxon>
        <taxon>lamiids</taxon>
        <taxon>Solanales</taxon>
        <taxon>Solanaceae</taxon>
        <taxon>Solanoideae</taxon>
        <taxon>Solaneae</taxon>
        <taxon>Solanum</taxon>
    </lineage>
</organism>
<dbReference type="EnsemblPlants" id="PGSC0003DMT400014423">
    <property type="protein sequence ID" value="PGSC0003DMT400014423"/>
    <property type="gene ID" value="PGSC0003DMG403005658"/>
</dbReference>
<protein>
    <submittedName>
        <fullName evidence="3">Uncharacterized protein</fullName>
    </submittedName>
</protein>
<reference evidence="4" key="1">
    <citation type="journal article" date="2011" name="Nature">
        <title>Genome sequence and analysis of the tuber crop potato.</title>
        <authorList>
            <consortium name="The Potato Genome Sequencing Consortium"/>
        </authorList>
    </citation>
    <scope>NUCLEOTIDE SEQUENCE [LARGE SCALE GENOMIC DNA]</scope>
    <source>
        <strain evidence="4">cv. DM1-3 516 R44</strain>
    </source>
</reference>
<reference evidence="3" key="2">
    <citation type="submission" date="2015-06" db="UniProtKB">
        <authorList>
            <consortium name="EnsemblPlants"/>
        </authorList>
    </citation>
    <scope>IDENTIFICATION</scope>
    <source>
        <strain evidence="3">DM1-3 516 R44</strain>
    </source>
</reference>
<keyword evidence="1" id="KW-1133">Transmembrane helix</keyword>
<accession>M1A474</accession>
<sequence>MKLHQKIFSFLIFVQILTLEGANKMLYAIFYIHTYTEATQEYNMLLHYEAGVLAYNKVKNISTSGMLWTIWMYLSLLGSSSRM</sequence>
<evidence type="ECO:0000256" key="1">
    <source>
        <dbReference type="SAM" id="Phobius"/>
    </source>
</evidence>